<sequence>MHKEEKAVILHSKKNLTNLKNKSLRGGNFGWQAVQNFSGKGVFHRGHSGHIPLGKKASYIRLVISGGRIRGSERVHPSRYRFSIGPKERVWGIRRGVTNDDCAWGRRVQLMTRSPLITIINNGQALTRPRWDRTPSPDRPSRPDIRPPLSFSCRLNNRSRRRGVVHSSKVKGSLYSLA</sequence>
<proteinExistence type="predicted"/>
<evidence type="ECO:0008006" key="4">
    <source>
        <dbReference type="Google" id="ProtNLM"/>
    </source>
</evidence>
<dbReference type="Proteomes" id="UP001054837">
    <property type="component" value="Unassembled WGS sequence"/>
</dbReference>
<gene>
    <name evidence="2" type="ORF">CDAR_105091</name>
</gene>
<feature type="region of interest" description="Disordered" evidence="1">
    <location>
        <begin position="127"/>
        <end position="152"/>
    </location>
</feature>
<keyword evidence="3" id="KW-1185">Reference proteome</keyword>
<name>A0AAV4V515_9ARAC</name>
<evidence type="ECO:0000313" key="2">
    <source>
        <dbReference type="EMBL" id="GIY65335.1"/>
    </source>
</evidence>
<reference evidence="2 3" key="1">
    <citation type="submission" date="2021-06" db="EMBL/GenBank/DDBJ databases">
        <title>Caerostris darwini draft genome.</title>
        <authorList>
            <person name="Kono N."/>
            <person name="Arakawa K."/>
        </authorList>
    </citation>
    <scope>NUCLEOTIDE SEQUENCE [LARGE SCALE GENOMIC DNA]</scope>
</reference>
<evidence type="ECO:0000313" key="3">
    <source>
        <dbReference type="Proteomes" id="UP001054837"/>
    </source>
</evidence>
<feature type="compositionally biased region" description="Basic and acidic residues" evidence="1">
    <location>
        <begin position="129"/>
        <end position="145"/>
    </location>
</feature>
<protein>
    <recommendedName>
        <fullName evidence="4">Ribosomal protein L2</fullName>
    </recommendedName>
</protein>
<evidence type="ECO:0000256" key="1">
    <source>
        <dbReference type="SAM" id="MobiDB-lite"/>
    </source>
</evidence>
<dbReference type="EMBL" id="BPLQ01012409">
    <property type="protein sequence ID" value="GIY65335.1"/>
    <property type="molecule type" value="Genomic_DNA"/>
</dbReference>
<dbReference type="AlphaFoldDB" id="A0AAV4V515"/>
<organism evidence="2 3">
    <name type="scientific">Caerostris darwini</name>
    <dbReference type="NCBI Taxonomy" id="1538125"/>
    <lineage>
        <taxon>Eukaryota</taxon>
        <taxon>Metazoa</taxon>
        <taxon>Ecdysozoa</taxon>
        <taxon>Arthropoda</taxon>
        <taxon>Chelicerata</taxon>
        <taxon>Arachnida</taxon>
        <taxon>Araneae</taxon>
        <taxon>Araneomorphae</taxon>
        <taxon>Entelegynae</taxon>
        <taxon>Araneoidea</taxon>
        <taxon>Araneidae</taxon>
        <taxon>Caerostris</taxon>
    </lineage>
</organism>
<comment type="caution">
    <text evidence="2">The sequence shown here is derived from an EMBL/GenBank/DDBJ whole genome shotgun (WGS) entry which is preliminary data.</text>
</comment>
<accession>A0AAV4V515</accession>